<reference evidence="2 3" key="1">
    <citation type="journal article" date="2011" name="ISME J.">
        <title>Community ecology of hot spring cyanobacterial mats: predominant populations and their functional potential.</title>
        <authorList>
            <person name="Klatt C.G."/>
            <person name="Wood J.M."/>
            <person name="Rusch D.B."/>
            <person name="Bateson M.M."/>
            <person name="Hamamura N."/>
            <person name="Heidelberg J.F."/>
            <person name="Grossman A.R."/>
            <person name="Bhaya D."/>
            <person name="Cohan F.M."/>
            <person name="Kuhl M."/>
            <person name="Bryant D.A."/>
            <person name="Ward D.M."/>
        </authorList>
    </citation>
    <scope>NUCLEOTIDE SEQUENCE [LARGE SCALE GENOMIC DNA]</scope>
    <source>
        <strain evidence="2">OS</strain>
    </source>
</reference>
<proteinExistence type="predicted"/>
<evidence type="ECO:0000256" key="1">
    <source>
        <dbReference type="SAM" id="Phobius"/>
    </source>
</evidence>
<sequence length="66" mass="7269">MRYAVIFLLTVLSDVLSSKRNRALNPSSIMKLLLAFLFVPISLFAQEHPLVLMGLAAHPDDEDGAT</sequence>
<evidence type="ECO:0000313" key="3">
    <source>
        <dbReference type="Proteomes" id="UP000266389"/>
    </source>
</evidence>
<gene>
    <name evidence="2" type="ORF">D0433_03520</name>
</gene>
<protein>
    <submittedName>
        <fullName evidence="2">Uncharacterized protein</fullName>
    </submittedName>
</protein>
<dbReference type="Proteomes" id="UP000266389">
    <property type="component" value="Unassembled WGS sequence"/>
</dbReference>
<dbReference type="EMBL" id="PHFL01000015">
    <property type="protein sequence ID" value="RFM24878.1"/>
    <property type="molecule type" value="Genomic_DNA"/>
</dbReference>
<keyword evidence="1" id="KW-0472">Membrane</keyword>
<organism evidence="2 3">
    <name type="scientific">Candidatus Thermochlorobacter aerophilus</name>
    <dbReference type="NCBI Taxonomy" id="1868324"/>
    <lineage>
        <taxon>Bacteria</taxon>
        <taxon>Pseudomonadati</taxon>
        <taxon>Chlorobiota</taxon>
        <taxon>Chlorobiia</taxon>
        <taxon>Chlorobiales</taxon>
        <taxon>Candidatus Thermochlorobacteriaceae</taxon>
        <taxon>Candidatus Thermochlorobacter</taxon>
    </lineage>
</organism>
<comment type="caution">
    <text evidence="2">The sequence shown here is derived from an EMBL/GenBank/DDBJ whole genome shotgun (WGS) entry which is preliminary data.</text>
</comment>
<dbReference type="AlphaFoldDB" id="A0A395M3S7"/>
<keyword evidence="1" id="KW-0812">Transmembrane</keyword>
<name>A0A395M3S7_9BACT</name>
<feature type="non-terminal residue" evidence="2">
    <location>
        <position position="66"/>
    </location>
</feature>
<feature type="transmembrane region" description="Helical" evidence="1">
    <location>
        <begin position="27"/>
        <end position="45"/>
    </location>
</feature>
<accession>A0A395M3S7</accession>
<evidence type="ECO:0000313" key="2">
    <source>
        <dbReference type="EMBL" id="RFM24878.1"/>
    </source>
</evidence>
<keyword evidence="1" id="KW-1133">Transmembrane helix</keyword>